<dbReference type="GO" id="GO:0022857">
    <property type="term" value="F:transmembrane transporter activity"/>
    <property type="evidence" value="ECO:0007669"/>
    <property type="project" value="InterPro"/>
</dbReference>
<dbReference type="GO" id="GO:0016020">
    <property type="term" value="C:membrane"/>
    <property type="evidence" value="ECO:0007669"/>
    <property type="project" value="UniProtKB-SubCell"/>
</dbReference>
<dbReference type="GeneID" id="59263306"/>
<dbReference type="InterPro" id="IPR050327">
    <property type="entry name" value="Proton-linked_MCT"/>
</dbReference>
<reference evidence="4 5" key="1">
    <citation type="journal article" date="2020" name="Phytopathology">
        <title>A high-quality genome resource of Botrytis fragariae, a new and rapidly spreading fungal pathogen causing strawberry gray mold in the U.S.A.</title>
        <authorList>
            <person name="Wu Y."/>
            <person name="Saski C.A."/>
            <person name="Schnabel G."/>
            <person name="Xiao S."/>
            <person name="Hu M."/>
        </authorList>
    </citation>
    <scope>NUCLEOTIDE SEQUENCE [LARGE SCALE GENOMIC DNA]</scope>
    <source>
        <strain evidence="4 5">BVB16</strain>
    </source>
</reference>
<dbReference type="AlphaFoldDB" id="A0A8H6ANH7"/>
<dbReference type="InterPro" id="IPR011701">
    <property type="entry name" value="MFS"/>
</dbReference>
<dbReference type="PANTHER" id="PTHR11360">
    <property type="entry name" value="MONOCARBOXYLATE TRANSPORTER"/>
    <property type="match status" value="1"/>
</dbReference>
<dbReference type="PANTHER" id="PTHR11360:SF234">
    <property type="entry name" value="MFS-TYPE TRANSPORTER DBAD-RELATED"/>
    <property type="match status" value="1"/>
</dbReference>
<evidence type="ECO:0000313" key="4">
    <source>
        <dbReference type="EMBL" id="KAF5870717.1"/>
    </source>
</evidence>
<evidence type="ECO:0000313" key="5">
    <source>
        <dbReference type="Proteomes" id="UP000531561"/>
    </source>
</evidence>
<evidence type="ECO:0000256" key="2">
    <source>
        <dbReference type="ARBA" id="ARBA00006727"/>
    </source>
</evidence>
<evidence type="ECO:0000256" key="3">
    <source>
        <dbReference type="SAM" id="Phobius"/>
    </source>
</evidence>
<protein>
    <submittedName>
        <fullName evidence="4">Putative mfs monocarboxylate transporter protein</fullName>
    </submittedName>
</protein>
<dbReference type="EMBL" id="JABFCT010000013">
    <property type="protein sequence ID" value="KAF5870717.1"/>
    <property type="molecule type" value="Genomic_DNA"/>
</dbReference>
<gene>
    <name evidence="4" type="ORF">Bfra_009268sa</name>
</gene>
<dbReference type="Proteomes" id="UP000531561">
    <property type="component" value="Unassembled WGS sequence"/>
</dbReference>
<keyword evidence="5" id="KW-1185">Reference proteome</keyword>
<comment type="subcellular location">
    <subcellularLocation>
        <location evidence="1">Membrane</location>
        <topology evidence="1">Multi-pass membrane protein</topology>
    </subcellularLocation>
</comment>
<feature type="transmembrane region" description="Helical" evidence="3">
    <location>
        <begin position="108"/>
        <end position="127"/>
    </location>
</feature>
<comment type="caution">
    <text evidence="4">The sequence shown here is derived from an EMBL/GenBank/DDBJ whole genome shotgun (WGS) entry which is preliminary data.</text>
</comment>
<feature type="transmembrane region" description="Helical" evidence="3">
    <location>
        <begin position="134"/>
        <end position="157"/>
    </location>
</feature>
<dbReference type="OrthoDB" id="6509908at2759"/>
<dbReference type="SUPFAM" id="SSF103473">
    <property type="entry name" value="MFS general substrate transporter"/>
    <property type="match status" value="1"/>
</dbReference>
<accession>A0A8H6ANH7</accession>
<keyword evidence="3" id="KW-1133">Transmembrane helix</keyword>
<feature type="transmembrane region" description="Helical" evidence="3">
    <location>
        <begin position="73"/>
        <end position="96"/>
    </location>
</feature>
<proteinExistence type="inferred from homology"/>
<feature type="transmembrane region" description="Helical" evidence="3">
    <location>
        <begin position="35"/>
        <end position="52"/>
    </location>
</feature>
<feature type="transmembrane region" description="Helical" evidence="3">
    <location>
        <begin position="208"/>
        <end position="229"/>
    </location>
</feature>
<dbReference type="RefSeq" id="XP_037189664.1">
    <property type="nucleotide sequence ID" value="XM_037339614.1"/>
</dbReference>
<name>A0A8H6ANH7_9HELO</name>
<feature type="transmembrane region" description="Helical" evidence="3">
    <location>
        <begin position="241"/>
        <end position="262"/>
    </location>
</feature>
<feature type="transmembrane region" description="Helical" evidence="3">
    <location>
        <begin position="163"/>
        <end position="187"/>
    </location>
</feature>
<organism evidence="4 5">
    <name type="scientific">Botrytis fragariae</name>
    <dbReference type="NCBI Taxonomy" id="1964551"/>
    <lineage>
        <taxon>Eukaryota</taxon>
        <taxon>Fungi</taxon>
        <taxon>Dikarya</taxon>
        <taxon>Ascomycota</taxon>
        <taxon>Pezizomycotina</taxon>
        <taxon>Leotiomycetes</taxon>
        <taxon>Helotiales</taxon>
        <taxon>Sclerotiniaceae</taxon>
        <taxon>Botrytis</taxon>
    </lineage>
</organism>
<keyword evidence="3" id="KW-0472">Membrane</keyword>
<sequence length="272" mass="29538">MGIGASGSSLGGIIYPIIFRKLQPQIGFPWTTRRIAFVMLATSVLPVILTRTRRKPSSQWKLVDLAAWRELPYLLLGIGLFFTFMGLYILFFYVQTYVVQQGIMSEDLGFYLLAILNVGSFFGRIVLNYIADKIGLLNVCIACGIATSVLGFAWIAIEDTGGIIIFSILYGCPNIFYENSFFSDLLVSLPPAVVVTLSPHPGVIGLRLGMLFVPIAFGLLIGNPIAGAILKSGHGNNWKALEAFCGSSILLSVGFLGAARVTKVGWGMKEKS</sequence>
<dbReference type="InterPro" id="IPR036259">
    <property type="entry name" value="MFS_trans_sf"/>
</dbReference>
<evidence type="ECO:0000256" key="1">
    <source>
        <dbReference type="ARBA" id="ARBA00004141"/>
    </source>
</evidence>
<dbReference type="Gene3D" id="1.20.1250.20">
    <property type="entry name" value="MFS general substrate transporter like domains"/>
    <property type="match status" value="1"/>
</dbReference>
<dbReference type="Pfam" id="PF07690">
    <property type="entry name" value="MFS_1"/>
    <property type="match status" value="1"/>
</dbReference>
<comment type="similarity">
    <text evidence="2">Belongs to the major facilitator superfamily. Monocarboxylate porter (TC 2.A.1.13) family.</text>
</comment>
<keyword evidence="3" id="KW-0812">Transmembrane</keyword>